<evidence type="ECO:0000259" key="7">
    <source>
        <dbReference type="Pfam" id="PF01850"/>
    </source>
</evidence>
<dbReference type="GO" id="GO:0000287">
    <property type="term" value="F:magnesium ion binding"/>
    <property type="evidence" value="ECO:0007669"/>
    <property type="project" value="UniProtKB-UniRule"/>
</dbReference>
<protein>
    <recommendedName>
        <fullName evidence="6">Ribonuclease VapC</fullName>
        <shortName evidence="6">RNase VapC</shortName>
        <ecNumber evidence="6">3.1.-.-</ecNumber>
    </recommendedName>
    <alternativeName>
        <fullName evidence="6">Toxin VapC</fullName>
    </alternativeName>
</protein>
<dbReference type="GO" id="GO:0090729">
    <property type="term" value="F:toxin activity"/>
    <property type="evidence" value="ECO:0007669"/>
    <property type="project" value="UniProtKB-KW"/>
</dbReference>
<accession>A0A6B1DWT7</accession>
<dbReference type="GO" id="GO:0016787">
    <property type="term" value="F:hydrolase activity"/>
    <property type="evidence" value="ECO:0007669"/>
    <property type="project" value="UniProtKB-KW"/>
</dbReference>
<evidence type="ECO:0000256" key="2">
    <source>
        <dbReference type="ARBA" id="ARBA00022722"/>
    </source>
</evidence>
<keyword evidence="2 6" id="KW-0540">Nuclease</keyword>
<name>A0A6B1DWT7_9CHLR</name>
<evidence type="ECO:0000256" key="5">
    <source>
        <dbReference type="ARBA" id="ARBA00022842"/>
    </source>
</evidence>
<gene>
    <name evidence="6" type="primary">vapC</name>
    <name evidence="8" type="ORF">F4Y08_10840</name>
</gene>
<comment type="caution">
    <text evidence="8">The sequence shown here is derived from an EMBL/GenBank/DDBJ whole genome shotgun (WGS) entry which is preliminary data.</text>
</comment>
<comment type="cofactor">
    <cofactor evidence="6">
        <name>Mg(2+)</name>
        <dbReference type="ChEBI" id="CHEBI:18420"/>
    </cofactor>
</comment>
<keyword evidence="1 6" id="KW-1277">Toxin-antitoxin system</keyword>
<feature type="binding site" evidence="6">
    <location>
        <position position="10"/>
    </location>
    <ligand>
        <name>Mg(2+)</name>
        <dbReference type="ChEBI" id="CHEBI:18420"/>
    </ligand>
</feature>
<evidence type="ECO:0000256" key="4">
    <source>
        <dbReference type="ARBA" id="ARBA00022801"/>
    </source>
</evidence>
<proteinExistence type="inferred from homology"/>
<feature type="binding site" evidence="6">
    <location>
        <position position="107"/>
    </location>
    <ligand>
        <name>Mg(2+)</name>
        <dbReference type="ChEBI" id="CHEBI:18420"/>
    </ligand>
</feature>
<keyword evidence="6" id="KW-0800">Toxin</keyword>
<dbReference type="PANTHER" id="PTHR35901">
    <property type="entry name" value="RIBONUCLEASE VAPC3"/>
    <property type="match status" value="1"/>
</dbReference>
<comment type="similarity">
    <text evidence="6">Belongs to the PINc/VapC protein family.</text>
</comment>
<evidence type="ECO:0000256" key="3">
    <source>
        <dbReference type="ARBA" id="ARBA00022723"/>
    </source>
</evidence>
<dbReference type="EMBL" id="VXPY01000078">
    <property type="protein sequence ID" value="MYD90814.1"/>
    <property type="molecule type" value="Genomic_DNA"/>
</dbReference>
<feature type="domain" description="PIN" evidence="7">
    <location>
        <begin position="7"/>
        <end position="133"/>
    </location>
</feature>
<evidence type="ECO:0000256" key="1">
    <source>
        <dbReference type="ARBA" id="ARBA00022649"/>
    </source>
</evidence>
<keyword evidence="3 6" id="KW-0479">Metal-binding</keyword>
<dbReference type="InterPro" id="IPR022907">
    <property type="entry name" value="VapC_family"/>
</dbReference>
<dbReference type="AlphaFoldDB" id="A0A6B1DWT7"/>
<sequence length="148" mass="16360">MGVSDFVVVDASLAFKWLVEEENSDVAHAILQVWDRQGIGLAAPHLMPFEVTNALHRRVVRSELAVDIAAELMQDLMSLGIVLHETPELHGQALKLASQLQQGVAYDAHYIALAENLGCDLWTADQRFHRAAEAAGNVHWIGEWTVPD</sequence>
<dbReference type="Pfam" id="PF01850">
    <property type="entry name" value="PIN"/>
    <property type="match status" value="1"/>
</dbReference>
<dbReference type="Gene3D" id="3.40.50.1010">
    <property type="entry name" value="5'-nuclease"/>
    <property type="match status" value="1"/>
</dbReference>
<keyword evidence="4 6" id="KW-0378">Hydrolase</keyword>
<dbReference type="InterPro" id="IPR051619">
    <property type="entry name" value="TypeII_TA_RNase_PINc/VapC"/>
</dbReference>
<dbReference type="InterPro" id="IPR044153">
    <property type="entry name" value="PIN_Pae0151-like"/>
</dbReference>
<dbReference type="InterPro" id="IPR002716">
    <property type="entry name" value="PIN_dom"/>
</dbReference>
<comment type="function">
    <text evidence="6">Toxic component of a toxin-antitoxin (TA) system. An RNase.</text>
</comment>
<organism evidence="8">
    <name type="scientific">Caldilineaceae bacterium SB0662_bin_9</name>
    <dbReference type="NCBI Taxonomy" id="2605258"/>
    <lineage>
        <taxon>Bacteria</taxon>
        <taxon>Bacillati</taxon>
        <taxon>Chloroflexota</taxon>
        <taxon>Caldilineae</taxon>
        <taxon>Caldilineales</taxon>
        <taxon>Caldilineaceae</taxon>
    </lineage>
</organism>
<dbReference type="GO" id="GO:0004540">
    <property type="term" value="F:RNA nuclease activity"/>
    <property type="evidence" value="ECO:0007669"/>
    <property type="project" value="InterPro"/>
</dbReference>
<dbReference type="CDD" id="cd09873">
    <property type="entry name" value="PIN_Pae0151-like"/>
    <property type="match status" value="1"/>
</dbReference>
<dbReference type="EC" id="3.1.-.-" evidence="6"/>
<evidence type="ECO:0000313" key="8">
    <source>
        <dbReference type="EMBL" id="MYD90814.1"/>
    </source>
</evidence>
<evidence type="ECO:0000256" key="6">
    <source>
        <dbReference type="HAMAP-Rule" id="MF_00265"/>
    </source>
</evidence>
<dbReference type="InterPro" id="IPR029060">
    <property type="entry name" value="PIN-like_dom_sf"/>
</dbReference>
<dbReference type="SUPFAM" id="SSF88723">
    <property type="entry name" value="PIN domain-like"/>
    <property type="match status" value="1"/>
</dbReference>
<dbReference type="PANTHER" id="PTHR35901:SF1">
    <property type="entry name" value="EXONUCLEASE VAPC9"/>
    <property type="match status" value="1"/>
</dbReference>
<keyword evidence="5 6" id="KW-0460">Magnesium</keyword>
<dbReference type="HAMAP" id="MF_00265">
    <property type="entry name" value="VapC_Nob1"/>
    <property type="match status" value="1"/>
</dbReference>
<reference evidence="8" key="1">
    <citation type="submission" date="2019-09" db="EMBL/GenBank/DDBJ databases">
        <title>Characterisation of the sponge microbiome using genome-centric metagenomics.</title>
        <authorList>
            <person name="Engelberts J.P."/>
            <person name="Robbins S.J."/>
            <person name="De Goeij J.M."/>
            <person name="Aranda M."/>
            <person name="Bell S.C."/>
            <person name="Webster N.S."/>
        </authorList>
    </citation>
    <scope>NUCLEOTIDE SEQUENCE</scope>
    <source>
        <strain evidence="8">SB0662_bin_9</strain>
    </source>
</reference>